<dbReference type="Proteomes" id="UP001165367">
    <property type="component" value="Unassembled WGS sequence"/>
</dbReference>
<dbReference type="Gene3D" id="1.10.150.130">
    <property type="match status" value="1"/>
</dbReference>
<dbReference type="PROSITE" id="PS51900">
    <property type="entry name" value="CB"/>
    <property type="match status" value="1"/>
</dbReference>
<dbReference type="RefSeq" id="WP_237877458.1">
    <property type="nucleotide sequence ID" value="NZ_JAKLTR010000042.1"/>
</dbReference>
<evidence type="ECO:0000256" key="3">
    <source>
        <dbReference type="ARBA" id="ARBA00023125"/>
    </source>
</evidence>
<keyword evidence="9" id="KW-1185">Reference proteome</keyword>
<evidence type="ECO:0000313" key="8">
    <source>
        <dbReference type="EMBL" id="MCG2618197.1"/>
    </source>
</evidence>
<dbReference type="InterPro" id="IPR002104">
    <property type="entry name" value="Integrase_catalytic"/>
</dbReference>
<dbReference type="PROSITE" id="PS51898">
    <property type="entry name" value="TYR_RECOMBINASE"/>
    <property type="match status" value="1"/>
</dbReference>
<organism evidence="8 9">
    <name type="scientific">Terrimonas ginsenosidimutans</name>
    <dbReference type="NCBI Taxonomy" id="2908004"/>
    <lineage>
        <taxon>Bacteria</taxon>
        <taxon>Pseudomonadati</taxon>
        <taxon>Bacteroidota</taxon>
        <taxon>Chitinophagia</taxon>
        <taxon>Chitinophagales</taxon>
        <taxon>Chitinophagaceae</taxon>
        <taxon>Terrimonas</taxon>
    </lineage>
</organism>
<feature type="domain" description="Tyr recombinase" evidence="6">
    <location>
        <begin position="99"/>
        <end position="279"/>
    </location>
</feature>
<keyword evidence="3 5" id="KW-0238">DNA-binding</keyword>
<dbReference type="Pfam" id="PF00589">
    <property type="entry name" value="Phage_integrase"/>
    <property type="match status" value="1"/>
</dbReference>
<dbReference type="Pfam" id="PF02899">
    <property type="entry name" value="Phage_int_SAM_1"/>
    <property type="match status" value="1"/>
</dbReference>
<dbReference type="PANTHER" id="PTHR30349:SF41">
    <property type="entry name" value="INTEGRASE_RECOMBINASE PROTEIN MJ0367-RELATED"/>
    <property type="match status" value="1"/>
</dbReference>
<dbReference type="EMBL" id="JAKLTR010000042">
    <property type="protein sequence ID" value="MCG2618197.1"/>
    <property type="molecule type" value="Genomic_DNA"/>
</dbReference>
<feature type="domain" description="Core-binding (CB)" evidence="7">
    <location>
        <begin position="1"/>
        <end position="78"/>
    </location>
</feature>
<dbReference type="CDD" id="cd00397">
    <property type="entry name" value="DNA_BRE_C"/>
    <property type="match status" value="1"/>
</dbReference>
<dbReference type="PANTHER" id="PTHR30349">
    <property type="entry name" value="PHAGE INTEGRASE-RELATED"/>
    <property type="match status" value="1"/>
</dbReference>
<evidence type="ECO:0000256" key="5">
    <source>
        <dbReference type="PROSITE-ProRule" id="PRU01248"/>
    </source>
</evidence>
<keyword evidence="4" id="KW-0233">DNA recombination</keyword>
<evidence type="ECO:0000259" key="7">
    <source>
        <dbReference type="PROSITE" id="PS51900"/>
    </source>
</evidence>
<comment type="caution">
    <text evidence="8">The sequence shown here is derived from an EMBL/GenBank/DDBJ whole genome shotgun (WGS) entry which is preliminary data.</text>
</comment>
<dbReference type="SUPFAM" id="SSF56349">
    <property type="entry name" value="DNA breaking-rejoining enzymes"/>
    <property type="match status" value="1"/>
</dbReference>
<evidence type="ECO:0000256" key="4">
    <source>
        <dbReference type="ARBA" id="ARBA00023172"/>
    </source>
</evidence>
<keyword evidence="2" id="KW-0229">DNA integration</keyword>
<protein>
    <submittedName>
        <fullName evidence="8">Tyrosine-type recombinase/integrase</fullName>
    </submittedName>
</protein>
<dbReference type="InterPro" id="IPR044068">
    <property type="entry name" value="CB"/>
</dbReference>
<gene>
    <name evidence="8" type="ORF">LZZ85_28110</name>
</gene>
<reference evidence="8" key="1">
    <citation type="submission" date="2022-01" db="EMBL/GenBank/DDBJ databases">
        <authorList>
            <person name="Jo J.-H."/>
            <person name="Im W.-T."/>
        </authorList>
    </citation>
    <scope>NUCLEOTIDE SEQUENCE</scope>
    <source>
        <strain evidence="8">NA20</strain>
    </source>
</reference>
<dbReference type="Gene3D" id="1.10.443.10">
    <property type="entry name" value="Intergrase catalytic core"/>
    <property type="match status" value="1"/>
</dbReference>
<accession>A0ABS9L163</accession>
<proteinExistence type="inferred from homology"/>
<dbReference type="InterPro" id="IPR011010">
    <property type="entry name" value="DNA_brk_join_enz"/>
</dbReference>
<dbReference type="InterPro" id="IPR050090">
    <property type="entry name" value="Tyrosine_recombinase_XerCD"/>
</dbReference>
<dbReference type="InterPro" id="IPR013762">
    <property type="entry name" value="Integrase-like_cat_sf"/>
</dbReference>
<evidence type="ECO:0000313" key="9">
    <source>
        <dbReference type="Proteomes" id="UP001165367"/>
    </source>
</evidence>
<name>A0ABS9L163_9BACT</name>
<sequence>MIFTNYLQQKGYSQATVSAYEKYIARFTGYVEKYNIDEAAMNYHHLFGFLRYCNQQQLTKRTIHDLTGVIRHYFTYLIADGRRADNPAVGVFIKGLVRKLPSNLLTMAEMEELYQQYSLQLNVDAGKKSMLGLMIWQGLTVAEIMRLKIDDIKLKEGKVFIKGTARTNERTLELKAAQLPVLQSYLKDNRYRTGNVFYMPKRSDVSENNVANRIKHMFEQLKKLNPRIINAKQIRSSVITEWLKKDNLRQVQYMAGHKYVSSTERYQLSGLEDLQNELQHHHPMKE</sequence>
<dbReference type="InterPro" id="IPR004107">
    <property type="entry name" value="Integrase_SAM-like_N"/>
</dbReference>
<comment type="similarity">
    <text evidence="1">Belongs to the 'phage' integrase family.</text>
</comment>
<evidence type="ECO:0000256" key="1">
    <source>
        <dbReference type="ARBA" id="ARBA00008857"/>
    </source>
</evidence>
<evidence type="ECO:0000256" key="2">
    <source>
        <dbReference type="ARBA" id="ARBA00022908"/>
    </source>
</evidence>
<evidence type="ECO:0000259" key="6">
    <source>
        <dbReference type="PROSITE" id="PS51898"/>
    </source>
</evidence>
<dbReference type="InterPro" id="IPR010998">
    <property type="entry name" value="Integrase_recombinase_N"/>
</dbReference>